<dbReference type="AlphaFoldDB" id="A0A9D1FJ33"/>
<evidence type="ECO:0000256" key="2">
    <source>
        <dbReference type="SAM" id="Phobius"/>
    </source>
</evidence>
<evidence type="ECO:0000256" key="1">
    <source>
        <dbReference type="ARBA" id="ARBA00010692"/>
    </source>
</evidence>
<keyword evidence="2" id="KW-1133">Transmembrane helix</keyword>
<feature type="transmembrane region" description="Helical" evidence="2">
    <location>
        <begin position="190"/>
        <end position="215"/>
    </location>
</feature>
<reference evidence="3" key="1">
    <citation type="submission" date="2020-10" db="EMBL/GenBank/DDBJ databases">
        <authorList>
            <person name="Gilroy R."/>
        </authorList>
    </citation>
    <scope>NUCLEOTIDE SEQUENCE</scope>
    <source>
        <strain evidence="3">CHK152-2871</strain>
    </source>
</reference>
<feature type="transmembrane region" description="Helical" evidence="2">
    <location>
        <begin position="145"/>
        <end position="170"/>
    </location>
</feature>
<feature type="transmembrane region" description="Helical" evidence="2">
    <location>
        <begin position="117"/>
        <end position="136"/>
    </location>
</feature>
<organism evidence="3 4">
    <name type="scientific">Candidatus Galligastranaerophilus intestinavium</name>
    <dbReference type="NCBI Taxonomy" id="2840836"/>
    <lineage>
        <taxon>Bacteria</taxon>
        <taxon>Candidatus Galligastranaerophilus</taxon>
    </lineage>
</organism>
<dbReference type="EMBL" id="DVJQ01000045">
    <property type="protein sequence ID" value="HIS74412.1"/>
    <property type="molecule type" value="Genomic_DNA"/>
</dbReference>
<keyword evidence="2" id="KW-0812">Transmembrane</keyword>
<dbReference type="GO" id="GO:0015225">
    <property type="term" value="F:biotin transmembrane transporter activity"/>
    <property type="evidence" value="ECO:0007669"/>
    <property type="project" value="InterPro"/>
</dbReference>
<accession>A0A9D1FJ33</accession>
<dbReference type="PANTHER" id="PTHR34295">
    <property type="entry name" value="BIOTIN TRANSPORTER BIOY"/>
    <property type="match status" value="1"/>
</dbReference>
<dbReference type="Pfam" id="PF02632">
    <property type="entry name" value="BioY"/>
    <property type="match status" value="1"/>
</dbReference>
<dbReference type="Gene3D" id="1.10.1760.20">
    <property type="match status" value="1"/>
</dbReference>
<gene>
    <name evidence="3" type="ORF">IAA86_05285</name>
</gene>
<dbReference type="GO" id="GO:0005886">
    <property type="term" value="C:plasma membrane"/>
    <property type="evidence" value="ECO:0007669"/>
    <property type="project" value="InterPro"/>
</dbReference>
<feature type="transmembrane region" description="Helical" evidence="2">
    <location>
        <begin position="68"/>
        <end position="87"/>
    </location>
</feature>
<feature type="transmembrane region" description="Helical" evidence="2">
    <location>
        <begin position="21"/>
        <end position="48"/>
    </location>
</feature>
<evidence type="ECO:0000313" key="3">
    <source>
        <dbReference type="EMBL" id="HIS74412.1"/>
    </source>
</evidence>
<proteinExistence type="inferred from homology"/>
<name>A0A9D1FJ33_9BACT</name>
<dbReference type="PANTHER" id="PTHR34295:SF1">
    <property type="entry name" value="BIOTIN TRANSPORTER BIOY"/>
    <property type="match status" value="1"/>
</dbReference>
<dbReference type="InterPro" id="IPR003784">
    <property type="entry name" value="BioY"/>
</dbReference>
<reference evidence="3" key="2">
    <citation type="journal article" date="2021" name="PeerJ">
        <title>Extensive microbial diversity within the chicken gut microbiome revealed by metagenomics and culture.</title>
        <authorList>
            <person name="Gilroy R."/>
            <person name="Ravi A."/>
            <person name="Getino M."/>
            <person name="Pursley I."/>
            <person name="Horton D.L."/>
            <person name="Alikhan N.F."/>
            <person name="Baker D."/>
            <person name="Gharbi K."/>
            <person name="Hall N."/>
            <person name="Watson M."/>
            <person name="Adriaenssens E.M."/>
            <person name="Foster-Nyarko E."/>
            <person name="Jarju S."/>
            <person name="Secka A."/>
            <person name="Antonio M."/>
            <person name="Oren A."/>
            <person name="Chaudhuri R.R."/>
            <person name="La Ragione R."/>
            <person name="Hildebrand F."/>
            <person name="Pallen M.J."/>
        </authorList>
    </citation>
    <scope>NUCLEOTIDE SEQUENCE</scope>
    <source>
        <strain evidence="3">CHK152-2871</strain>
    </source>
</reference>
<protein>
    <submittedName>
        <fullName evidence="3">Biotin transporter BioY</fullName>
    </submittedName>
</protein>
<comment type="similarity">
    <text evidence="1">Belongs to the BioY family.</text>
</comment>
<evidence type="ECO:0000313" key="4">
    <source>
        <dbReference type="Proteomes" id="UP000886865"/>
    </source>
</evidence>
<comment type="caution">
    <text evidence="3">The sequence shown here is derived from an EMBL/GenBank/DDBJ whole genome shotgun (WGS) entry which is preliminary data.</text>
</comment>
<keyword evidence="2" id="KW-0472">Membrane</keyword>
<feature type="transmembrane region" description="Helical" evidence="2">
    <location>
        <begin position="92"/>
        <end position="111"/>
    </location>
</feature>
<dbReference type="Proteomes" id="UP000886865">
    <property type="component" value="Unassembled WGS sequence"/>
</dbReference>
<sequence length="232" mass="25907">MNKRFADEIQEFIYKGEKTPFSIGTIVVCFLCLLLIIVATFTQINVTYTIPYFEITGELAFKNVSNPYVPQIPVILFVAAILGPSFALFTMLMYIIIGFFIWPVFALGGGLEYIKSGLFGYILGCIFAVIPTGKLLEKKYNLKNIMLATIIGVLCIHICAMIYCILLALLKVVSFSYVSSAIHSIGGVKTLYDIIISFIFLILAIPAKMILWIAMRSSITKKIAKKVKRETI</sequence>